<gene>
    <name evidence="3" type="ORF">J27TS8_32300</name>
</gene>
<evidence type="ECO:0000313" key="3">
    <source>
        <dbReference type="EMBL" id="GIN63237.1"/>
    </source>
</evidence>
<dbReference type="Gene3D" id="1.10.1660.10">
    <property type="match status" value="1"/>
</dbReference>
<dbReference type="OrthoDB" id="1894615at2"/>
<proteinExistence type="predicted"/>
<dbReference type="InterPro" id="IPR000551">
    <property type="entry name" value="MerR-type_HTH_dom"/>
</dbReference>
<dbReference type="Proteomes" id="UP000682111">
    <property type="component" value="Unassembled WGS sequence"/>
</dbReference>
<dbReference type="PROSITE" id="PS50937">
    <property type="entry name" value="HTH_MERR_2"/>
    <property type="match status" value="1"/>
</dbReference>
<dbReference type="Pfam" id="PF13411">
    <property type="entry name" value="MerR_1"/>
    <property type="match status" value="1"/>
</dbReference>
<dbReference type="InterPro" id="IPR047057">
    <property type="entry name" value="MerR_fam"/>
</dbReference>
<accession>A0A919WKA8</accession>
<reference evidence="3" key="1">
    <citation type="submission" date="2021-03" db="EMBL/GenBank/DDBJ databases">
        <title>Antimicrobial resistance genes in bacteria isolated from Japanese honey, and their potential for conferring macrolide and lincosamide resistance in the American foulbrood pathogen Paenibacillus larvae.</title>
        <authorList>
            <person name="Okamoto M."/>
            <person name="Kumagai M."/>
            <person name="Kanamori H."/>
            <person name="Takamatsu D."/>
        </authorList>
    </citation>
    <scope>NUCLEOTIDE SEQUENCE</scope>
    <source>
        <strain evidence="3">J27TS8</strain>
    </source>
</reference>
<dbReference type="SMART" id="SM00422">
    <property type="entry name" value="HTH_MERR"/>
    <property type="match status" value="1"/>
</dbReference>
<dbReference type="InterPro" id="IPR009061">
    <property type="entry name" value="DNA-bd_dom_put_sf"/>
</dbReference>
<evidence type="ECO:0000313" key="4">
    <source>
        <dbReference type="Proteomes" id="UP000682111"/>
    </source>
</evidence>
<dbReference type="AlphaFoldDB" id="A0A919WKA8"/>
<dbReference type="SUPFAM" id="SSF46955">
    <property type="entry name" value="Putative DNA-binding domain"/>
    <property type="match status" value="1"/>
</dbReference>
<comment type="caution">
    <text evidence="3">The sequence shown here is derived from an EMBL/GenBank/DDBJ whole genome shotgun (WGS) entry which is preliminary data.</text>
</comment>
<organism evidence="3 4">
    <name type="scientific">Robertmurraya siralis</name>
    <dbReference type="NCBI Taxonomy" id="77777"/>
    <lineage>
        <taxon>Bacteria</taxon>
        <taxon>Bacillati</taxon>
        <taxon>Bacillota</taxon>
        <taxon>Bacilli</taxon>
        <taxon>Bacillales</taxon>
        <taxon>Bacillaceae</taxon>
        <taxon>Robertmurraya</taxon>
    </lineage>
</organism>
<dbReference type="GO" id="GO:0003677">
    <property type="term" value="F:DNA binding"/>
    <property type="evidence" value="ECO:0007669"/>
    <property type="project" value="UniProtKB-KW"/>
</dbReference>
<name>A0A919WKA8_9BACI</name>
<keyword evidence="4" id="KW-1185">Reference proteome</keyword>
<feature type="domain" description="HTH merR-type" evidence="2">
    <location>
        <begin position="1"/>
        <end position="70"/>
    </location>
</feature>
<dbReference type="EMBL" id="BORC01000005">
    <property type="protein sequence ID" value="GIN63237.1"/>
    <property type="molecule type" value="Genomic_DNA"/>
</dbReference>
<dbReference type="PRINTS" id="PR00040">
    <property type="entry name" value="HTHMERR"/>
</dbReference>
<evidence type="ECO:0000256" key="1">
    <source>
        <dbReference type="ARBA" id="ARBA00023125"/>
    </source>
</evidence>
<dbReference type="PANTHER" id="PTHR30204:SF96">
    <property type="entry name" value="CHROMOSOME-ANCHORING PROTEIN RACA"/>
    <property type="match status" value="1"/>
</dbReference>
<keyword evidence="1" id="KW-0238">DNA-binding</keyword>
<dbReference type="PANTHER" id="PTHR30204">
    <property type="entry name" value="REDOX-CYCLING DRUG-SENSING TRANSCRIPTIONAL ACTIVATOR SOXR"/>
    <property type="match status" value="1"/>
</dbReference>
<dbReference type="CDD" id="cd01106">
    <property type="entry name" value="HTH_TipAL-Mta"/>
    <property type="match status" value="1"/>
</dbReference>
<evidence type="ECO:0000259" key="2">
    <source>
        <dbReference type="PROSITE" id="PS50937"/>
    </source>
</evidence>
<sequence length="250" mass="29294">MYTIGKLSKNTGVTVRTLDYYDEIGLIKPSAKTSGGHRLYNDDDLMKLERVLALKYMGFSLDKIKVIVENSNPTWEQSIQQQLNLVKKEQERLKVLEHTLNGILYSIELEGEVSWPIIFSIIQLYQQDPEKALEQYKEYLNIEEMKKVMKMNATNMSKEDIQEWIECIKDIKNHLDLEPTSDKARALAERWLNQAEKMFDCDENLLGSMWGALKNMEEGIVFYPMDKDVVHFIERVFTVNNQQRERDDDS</sequence>
<protein>
    <submittedName>
        <fullName evidence="3">MerR family transcriptional regulator</fullName>
    </submittedName>
</protein>
<dbReference type="RefSeq" id="WP_095312288.1">
    <property type="nucleotide sequence ID" value="NZ_BORC01000005.1"/>
</dbReference>
<dbReference type="GO" id="GO:0003700">
    <property type="term" value="F:DNA-binding transcription factor activity"/>
    <property type="evidence" value="ECO:0007669"/>
    <property type="project" value="InterPro"/>
</dbReference>